<keyword evidence="2" id="KW-0812">Transmembrane</keyword>
<keyword evidence="2" id="KW-1133">Transmembrane helix</keyword>
<proteinExistence type="predicted"/>
<dbReference type="PANTHER" id="PTHR46558">
    <property type="entry name" value="TRACRIPTIONAL REGULATORY PROTEIN-RELATED-RELATED"/>
    <property type="match status" value="1"/>
</dbReference>
<sequence length="167" mass="18937">MSENLMIGKKIKQERVRLQLTQKQLASQLNVSDKTISRWERSDGYPDITLLPLIASSLNMRLEELFNEADTISIIQEEPVVKSEYLQLSKKTAIGIGFLFLFFIVIHLFGLFTSNISIDFITVLQIIADYLFGAIFCSIVVIPLVCLAKYLKNRRFSISASNSQDLA</sequence>
<feature type="transmembrane region" description="Helical" evidence="2">
    <location>
        <begin position="130"/>
        <end position="151"/>
    </location>
</feature>
<dbReference type="SUPFAM" id="SSF47413">
    <property type="entry name" value="lambda repressor-like DNA-binding domains"/>
    <property type="match status" value="1"/>
</dbReference>
<evidence type="ECO:0000313" key="5">
    <source>
        <dbReference type="Proteomes" id="UP000306912"/>
    </source>
</evidence>
<dbReference type="AlphaFoldDB" id="A0A5R8QCT0"/>
<dbReference type="RefSeq" id="WP_138190863.1">
    <property type="nucleotide sequence ID" value="NZ_VBWP01000004.1"/>
</dbReference>
<dbReference type="Gene3D" id="1.10.260.40">
    <property type="entry name" value="lambda repressor-like DNA-binding domains"/>
    <property type="match status" value="1"/>
</dbReference>
<dbReference type="GO" id="GO:0003677">
    <property type="term" value="F:DNA binding"/>
    <property type="evidence" value="ECO:0007669"/>
    <property type="project" value="UniProtKB-KW"/>
</dbReference>
<evidence type="ECO:0000256" key="1">
    <source>
        <dbReference type="ARBA" id="ARBA00023125"/>
    </source>
</evidence>
<reference evidence="4 5" key="1">
    <citation type="submission" date="2019-05" db="EMBL/GenBank/DDBJ databases">
        <title>Culicoidintestinum kansasii gen. nov., sp. nov. from the gastrointestinal tract of the biting midge, Culicoides sonorensis.</title>
        <authorList>
            <person name="Neupane S."/>
            <person name="Ghosh A."/>
            <person name="Gunther S."/>
            <person name="Martin K."/>
            <person name="Zurek L."/>
        </authorList>
    </citation>
    <scope>NUCLEOTIDE SEQUENCE [LARGE SCALE GENOMIC DNA]</scope>
    <source>
        <strain evidence="4 5">CS-1</strain>
    </source>
</reference>
<dbReference type="PANTHER" id="PTHR46558:SF4">
    <property type="entry name" value="DNA-BIDING PHAGE PROTEIN"/>
    <property type="match status" value="1"/>
</dbReference>
<dbReference type="CDD" id="cd00093">
    <property type="entry name" value="HTH_XRE"/>
    <property type="match status" value="1"/>
</dbReference>
<keyword evidence="2" id="KW-0472">Membrane</keyword>
<dbReference type="InParanoid" id="A0A5R8QCT0"/>
<dbReference type="SMART" id="SM00530">
    <property type="entry name" value="HTH_XRE"/>
    <property type="match status" value="1"/>
</dbReference>
<evidence type="ECO:0000256" key="2">
    <source>
        <dbReference type="SAM" id="Phobius"/>
    </source>
</evidence>
<keyword evidence="1" id="KW-0238">DNA-binding</keyword>
<protein>
    <submittedName>
        <fullName evidence="4">Helix-turn-helix transcriptional regulator</fullName>
    </submittedName>
</protein>
<dbReference type="Proteomes" id="UP000306912">
    <property type="component" value="Unassembled WGS sequence"/>
</dbReference>
<gene>
    <name evidence="4" type="ORF">FEZ08_06290</name>
</gene>
<organism evidence="4 5">
    <name type="scientific">Culicoidibacter larvae</name>
    <dbReference type="NCBI Taxonomy" id="2579976"/>
    <lineage>
        <taxon>Bacteria</taxon>
        <taxon>Bacillati</taxon>
        <taxon>Bacillota</taxon>
        <taxon>Culicoidibacteria</taxon>
        <taxon>Culicoidibacterales</taxon>
        <taxon>Culicoidibacteraceae</taxon>
        <taxon>Culicoidibacter</taxon>
    </lineage>
</organism>
<dbReference type="InterPro" id="IPR001387">
    <property type="entry name" value="Cro/C1-type_HTH"/>
</dbReference>
<name>A0A5R8QCT0_9FIRM</name>
<dbReference type="OrthoDB" id="9805856at2"/>
<dbReference type="Pfam" id="PF01381">
    <property type="entry name" value="HTH_3"/>
    <property type="match status" value="1"/>
</dbReference>
<dbReference type="EMBL" id="VBWP01000004">
    <property type="protein sequence ID" value="TLG74312.1"/>
    <property type="molecule type" value="Genomic_DNA"/>
</dbReference>
<feature type="domain" description="HTH cro/C1-type" evidence="3">
    <location>
        <begin position="11"/>
        <end position="65"/>
    </location>
</feature>
<feature type="transmembrane region" description="Helical" evidence="2">
    <location>
        <begin position="92"/>
        <end position="110"/>
    </location>
</feature>
<keyword evidence="5" id="KW-1185">Reference proteome</keyword>
<evidence type="ECO:0000259" key="3">
    <source>
        <dbReference type="PROSITE" id="PS50943"/>
    </source>
</evidence>
<evidence type="ECO:0000313" key="4">
    <source>
        <dbReference type="EMBL" id="TLG74312.1"/>
    </source>
</evidence>
<accession>A0A5R8QCT0</accession>
<dbReference type="InterPro" id="IPR010982">
    <property type="entry name" value="Lambda_DNA-bd_dom_sf"/>
</dbReference>
<comment type="caution">
    <text evidence="4">The sequence shown here is derived from an EMBL/GenBank/DDBJ whole genome shotgun (WGS) entry which is preliminary data.</text>
</comment>
<dbReference type="PROSITE" id="PS50943">
    <property type="entry name" value="HTH_CROC1"/>
    <property type="match status" value="1"/>
</dbReference>